<accession>A0ABZ1UI57</accession>
<evidence type="ECO:0000313" key="1">
    <source>
        <dbReference type="EMBL" id="WUR12417.1"/>
    </source>
</evidence>
<protein>
    <submittedName>
        <fullName evidence="1">AHH domain-containing protein</fullName>
    </submittedName>
</protein>
<sequence>MWLLFWRPGIPLAAQVATDAFGNALGSSIAKKLNERSTETSSQQAPSQSIFDSADEQLRRTYYPAASLTEDAYAQREQLARWGVIPKNAGPEMSIAASTSAVPSGDYITLRSFDAGVSGQNDAMLGIEATYHRFVEGNTNAAALGITDAQVDADIANGARGPLDAASYAARKTAYLAWNFVTAGFVERHDDRIRAEANGRLTNGNFLKATAVDVTTTLASMAVAGRVGGYVAGRAGSGYLGYGLAGAAAGGSFDLSYQAGRNLTHLVTDGQSGQFGFSGKEFGDAIVYGAGFGVAGKYLSEYGQYKIQLNSEVTNDLYSGFPLPFRLVAPDKFNYGAYLRNAIGGPPEGMPDPHAHHILFKEGNGPAQKALVREGQELLRRYDIDPIYGVENLAWAPNRVAGQHGINALRNVVNELKSVEQFGGNRADIVKALDELGQAAARRR</sequence>
<keyword evidence="2" id="KW-1185">Reference proteome</keyword>
<dbReference type="Proteomes" id="UP000321323">
    <property type="component" value="Chromosome"/>
</dbReference>
<name>A0ABZ1UI57_9BURK</name>
<evidence type="ECO:0000313" key="2">
    <source>
        <dbReference type="Proteomes" id="UP000321323"/>
    </source>
</evidence>
<proteinExistence type="predicted"/>
<gene>
    <name evidence="1" type="ORF">E7V67_022350</name>
</gene>
<reference evidence="1 2" key="1">
    <citation type="journal article" date="2019" name="Int. J. Syst. Evol. Microbiol.">
        <title>The Draft Whole-Genome Sequence of the Antibiotic Producer Empedobacter haloabium ATCC 31962 Provides Indications for Its Taxonomic Reclassification.</title>
        <authorList>
            <person name="Miess H."/>
            <person name="Arlt P."/>
            <person name="Apel A.K."/>
            <person name="Weber T."/>
            <person name="Nieselt K."/>
            <person name="Hanssen F."/>
            <person name="Czemmel S."/>
            <person name="Nahnsen S."/>
            <person name="Gross H."/>
        </authorList>
    </citation>
    <scope>NUCLEOTIDE SEQUENCE [LARGE SCALE GENOMIC DNA]</scope>
    <source>
        <strain evidence="1 2">ATCC 31962</strain>
    </source>
</reference>
<organism evidence="1 2">
    <name type="scientific">[Empedobacter] haloabium</name>
    <dbReference type="NCBI Taxonomy" id="592317"/>
    <lineage>
        <taxon>Bacteria</taxon>
        <taxon>Pseudomonadati</taxon>
        <taxon>Pseudomonadota</taxon>
        <taxon>Betaproteobacteria</taxon>
        <taxon>Burkholderiales</taxon>
        <taxon>Oxalobacteraceae</taxon>
        <taxon>Telluria group</taxon>
        <taxon>Telluria group incertae sedis</taxon>
    </lineage>
</organism>
<dbReference type="EMBL" id="CP136508">
    <property type="protein sequence ID" value="WUR12417.1"/>
    <property type="molecule type" value="Genomic_DNA"/>
</dbReference>